<sequence length="161" mass="18830">MFPPFLYRFEQNYRPNGHTIQFLDFWLIPGHSVIAYWLILLSSYIVVCMHVLIDGCYWNTPPLSFLPLPLLRRSSHPPLTSLALYLHPDAHCRYHTPTHAPTHIHRIFSLVLPTIIWALLLCYPSMLGIRGSMQVYTALVCHAKILFFLISFERTKIYHKV</sequence>
<reference evidence="2" key="1">
    <citation type="journal article" date="2022" name="New Phytol.">
        <title>Evolutionary transition to the ectomycorrhizal habit in the genomes of a hyperdiverse lineage of mushroom-forming fungi.</title>
        <authorList>
            <person name="Looney B."/>
            <person name="Miyauchi S."/>
            <person name="Morin E."/>
            <person name="Drula E."/>
            <person name="Courty P.E."/>
            <person name="Kohler A."/>
            <person name="Kuo A."/>
            <person name="LaButti K."/>
            <person name="Pangilinan J."/>
            <person name="Lipzen A."/>
            <person name="Riley R."/>
            <person name="Andreopoulos W."/>
            <person name="He G."/>
            <person name="Johnson J."/>
            <person name="Nolan M."/>
            <person name="Tritt A."/>
            <person name="Barry K.W."/>
            <person name="Grigoriev I.V."/>
            <person name="Nagy L.G."/>
            <person name="Hibbett D."/>
            <person name="Henrissat B."/>
            <person name="Matheny P.B."/>
            <person name="Labbe J."/>
            <person name="Martin F.M."/>
        </authorList>
    </citation>
    <scope>NUCLEOTIDE SEQUENCE</scope>
    <source>
        <strain evidence="2">BPL690</strain>
    </source>
</reference>
<gene>
    <name evidence="2" type="ORF">B0F90DRAFT_421998</name>
</gene>
<keyword evidence="1" id="KW-0812">Transmembrane</keyword>
<comment type="caution">
    <text evidence="2">The sequence shown here is derived from an EMBL/GenBank/DDBJ whole genome shotgun (WGS) entry which is preliminary data.</text>
</comment>
<proteinExistence type="predicted"/>
<evidence type="ECO:0000313" key="3">
    <source>
        <dbReference type="Proteomes" id="UP001203297"/>
    </source>
</evidence>
<feature type="transmembrane region" description="Helical" evidence="1">
    <location>
        <begin position="133"/>
        <end position="152"/>
    </location>
</feature>
<feature type="transmembrane region" description="Helical" evidence="1">
    <location>
        <begin position="34"/>
        <end position="53"/>
    </location>
</feature>
<keyword evidence="1" id="KW-1133">Transmembrane helix</keyword>
<organism evidence="2 3">
    <name type="scientific">Multifurca ochricompacta</name>
    <dbReference type="NCBI Taxonomy" id="376703"/>
    <lineage>
        <taxon>Eukaryota</taxon>
        <taxon>Fungi</taxon>
        <taxon>Dikarya</taxon>
        <taxon>Basidiomycota</taxon>
        <taxon>Agaricomycotina</taxon>
        <taxon>Agaricomycetes</taxon>
        <taxon>Russulales</taxon>
        <taxon>Russulaceae</taxon>
        <taxon>Multifurca</taxon>
    </lineage>
</organism>
<name>A0AAD4M3K3_9AGAM</name>
<dbReference type="AlphaFoldDB" id="A0AAD4M3K3"/>
<keyword evidence="1" id="KW-0472">Membrane</keyword>
<evidence type="ECO:0000313" key="2">
    <source>
        <dbReference type="EMBL" id="KAI0300545.1"/>
    </source>
</evidence>
<protein>
    <submittedName>
        <fullName evidence="2">Uncharacterized protein</fullName>
    </submittedName>
</protein>
<feature type="transmembrane region" description="Helical" evidence="1">
    <location>
        <begin position="107"/>
        <end position="127"/>
    </location>
</feature>
<dbReference type="EMBL" id="WTXG01000018">
    <property type="protein sequence ID" value="KAI0300545.1"/>
    <property type="molecule type" value="Genomic_DNA"/>
</dbReference>
<evidence type="ECO:0000256" key="1">
    <source>
        <dbReference type="SAM" id="Phobius"/>
    </source>
</evidence>
<accession>A0AAD4M3K3</accession>
<keyword evidence="3" id="KW-1185">Reference proteome</keyword>
<dbReference type="Proteomes" id="UP001203297">
    <property type="component" value="Unassembled WGS sequence"/>
</dbReference>